<dbReference type="SUPFAM" id="SSF103481">
    <property type="entry name" value="Multidrug resistance efflux transporter EmrE"/>
    <property type="match status" value="1"/>
</dbReference>
<evidence type="ECO:0000313" key="4">
    <source>
        <dbReference type="EMBL" id="MBD3915916.1"/>
    </source>
</evidence>
<protein>
    <submittedName>
        <fullName evidence="4">EamA family transporter</fullName>
    </submittedName>
</protein>
<evidence type="ECO:0000313" key="5">
    <source>
        <dbReference type="Proteomes" id="UP000649289"/>
    </source>
</evidence>
<dbReference type="EMBL" id="JACXYY010000006">
    <property type="protein sequence ID" value="MBD3915916.1"/>
    <property type="molecule type" value="Genomic_DNA"/>
</dbReference>
<organism evidence="4 5">
    <name type="scientific">Nocardioides hwasunensis</name>
    <dbReference type="NCBI Taxonomy" id="397258"/>
    <lineage>
        <taxon>Bacteria</taxon>
        <taxon>Bacillati</taxon>
        <taxon>Actinomycetota</taxon>
        <taxon>Actinomycetes</taxon>
        <taxon>Propionibacteriales</taxon>
        <taxon>Nocardioidaceae</taxon>
        <taxon>Nocardioides</taxon>
    </lineage>
</organism>
<keyword evidence="5" id="KW-1185">Reference proteome</keyword>
<name>A0ABR8MKW3_9ACTN</name>
<comment type="similarity">
    <text evidence="1">Belongs to the EamA transporter family.</text>
</comment>
<reference evidence="4 5" key="1">
    <citation type="submission" date="2020-09" db="EMBL/GenBank/DDBJ databases">
        <title>novel species in genus Nocardioides.</title>
        <authorList>
            <person name="Zhang G."/>
        </authorList>
    </citation>
    <scope>NUCLEOTIDE SEQUENCE [LARGE SCALE GENOMIC DNA]</scope>
    <source>
        <strain evidence="4 5">19197</strain>
    </source>
</reference>
<dbReference type="Pfam" id="PF00892">
    <property type="entry name" value="EamA"/>
    <property type="match status" value="1"/>
</dbReference>
<keyword evidence="2" id="KW-0812">Transmembrane</keyword>
<feature type="transmembrane region" description="Helical" evidence="2">
    <location>
        <begin position="172"/>
        <end position="194"/>
    </location>
</feature>
<dbReference type="InterPro" id="IPR037185">
    <property type="entry name" value="EmrE-like"/>
</dbReference>
<evidence type="ECO:0000256" key="2">
    <source>
        <dbReference type="SAM" id="Phobius"/>
    </source>
</evidence>
<feature type="transmembrane region" description="Helical" evidence="2">
    <location>
        <begin position="236"/>
        <end position="256"/>
    </location>
</feature>
<sequence length="304" mass="30818">MSFTGPMTRSLARTGASMAVASMLCVQLGLAVSVGLVDDIGSSGAAWLRLFWAGILLVLLVRPRLRRYSREALLAGTALGVVTAGVTLLFMEAVARLPLGTASALEFLGPLTIAVARSRGTGRAWALLAAGGVLCLTQPWTGHADPVGVACALGAAVCWAAYILLTQRVGDAVSGLGGLAISMPVAGVVATLVAGPGVVDHLTPELLVYGLGLAILLPVVPFTLELLALRRLTTGAFGTLMALEPAFALAIGFLALSQVPNGVAVAGILLVVAAGIGAERSGTRSDASQPDPDPGELQDVVVRA</sequence>
<comment type="caution">
    <text evidence="4">The sequence shown here is derived from an EMBL/GenBank/DDBJ whole genome shotgun (WGS) entry which is preliminary data.</text>
</comment>
<dbReference type="InterPro" id="IPR000620">
    <property type="entry name" value="EamA_dom"/>
</dbReference>
<feature type="transmembrane region" description="Helical" evidence="2">
    <location>
        <begin position="262"/>
        <end position="278"/>
    </location>
</feature>
<feature type="transmembrane region" description="Helical" evidence="2">
    <location>
        <begin position="45"/>
        <end position="61"/>
    </location>
</feature>
<feature type="transmembrane region" description="Helical" evidence="2">
    <location>
        <begin position="73"/>
        <end position="91"/>
    </location>
</feature>
<accession>A0ABR8MKW3</accession>
<evidence type="ECO:0000259" key="3">
    <source>
        <dbReference type="Pfam" id="PF00892"/>
    </source>
</evidence>
<proteinExistence type="inferred from homology"/>
<feature type="transmembrane region" description="Helical" evidence="2">
    <location>
        <begin position="147"/>
        <end position="165"/>
    </location>
</feature>
<keyword evidence="2" id="KW-1133">Transmembrane helix</keyword>
<evidence type="ECO:0000256" key="1">
    <source>
        <dbReference type="ARBA" id="ARBA00007362"/>
    </source>
</evidence>
<keyword evidence="2" id="KW-0472">Membrane</keyword>
<feature type="transmembrane region" description="Helical" evidence="2">
    <location>
        <begin position="206"/>
        <end position="229"/>
    </location>
</feature>
<gene>
    <name evidence="4" type="ORF">IEZ25_14930</name>
</gene>
<dbReference type="Proteomes" id="UP000649289">
    <property type="component" value="Unassembled WGS sequence"/>
</dbReference>
<feature type="domain" description="EamA" evidence="3">
    <location>
        <begin position="148"/>
        <end position="274"/>
    </location>
</feature>